<dbReference type="NCBIfam" id="TIGR02380">
    <property type="entry name" value="ECA_wecA"/>
    <property type="match status" value="1"/>
</dbReference>
<evidence type="ECO:0000256" key="2">
    <source>
        <dbReference type="ARBA" id="ARBA00022475"/>
    </source>
</evidence>
<accession>A0AAX3VS07</accession>
<keyword evidence="5 12" id="KW-0808">Transferase</keyword>
<keyword evidence="3 12" id="KW-0997">Cell inner membrane</keyword>
<evidence type="ECO:0000256" key="9">
    <source>
        <dbReference type="ARBA" id="ARBA00022989"/>
    </source>
</evidence>
<dbReference type="GO" id="GO:0044038">
    <property type="term" value="P:cell wall macromolecule biosynthetic process"/>
    <property type="evidence" value="ECO:0007669"/>
    <property type="project" value="TreeGrafter"/>
</dbReference>
<keyword evidence="8 12" id="KW-0448">Lipopolysaccharide biosynthesis</keyword>
<dbReference type="GO" id="GO:0000287">
    <property type="term" value="F:magnesium ion binding"/>
    <property type="evidence" value="ECO:0007669"/>
    <property type="project" value="InterPro"/>
</dbReference>
<dbReference type="CDD" id="cd06853">
    <property type="entry name" value="GT_WecA_like"/>
    <property type="match status" value="1"/>
</dbReference>
<feature type="transmembrane region" description="Helical" evidence="12">
    <location>
        <begin position="138"/>
        <end position="158"/>
    </location>
</feature>
<evidence type="ECO:0000256" key="12">
    <source>
        <dbReference type="HAMAP-Rule" id="MF_02030"/>
    </source>
</evidence>
<comment type="function">
    <text evidence="12">Catalyzes the transfer of the GlcNAc-1-phosphate moiety from UDP-GlcNAc onto the carrier lipid undecaprenyl phosphate (C55-P), yielding GlcNAc-pyrophosphoryl-undecaprenyl (GlcNAc-PP-C55).</text>
</comment>
<dbReference type="PANTHER" id="PTHR22926">
    <property type="entry name" value="PHOSPHO-N-ACETYLMURAMOYL-PENTAPEPTIDE-TRANSFERASE"/>
    <property type="match status" value="1"/>
</dbReference>
<dbReference type="GO" id="GO:0036380">
    <property type="term" value="F:UDP-N-acetylglucosamine-undecaprenyl-phosphate N-acetylglucosaminephosphotransferase activity"/>
    <property type="evidence" value="ECO:0007669"/>
    <property type="project" value="UniProtKB-UniRule"/>
</dbReference>
<dbReference type="HAMAP" id="MF_02030">
    <property type="entry name" value="WecA_Gammaproteo"/>
    <property type="match status" value="1"/>
</dbReference>
<comment type="catalytic activity">
    <reaction evidence="12">
        <text>di-trans,octa-cis-undecaprenyl phosphate + UDP-N-acetyl-alpha-D-glucosamine = N-acetyl-alpha-D-glucosaminyl-di-trans,octa-cis-undecaprenyl diphosphate + UMP</text>
        <dbReference type="Rhea" id="RHEA:28090"/>
        <dbReference type="ChEBI" id="CHEBI:57705"/>
        <dbReference type="ChEBI" id="CHEBI:57865"/>
        <dbReference type="ChEBI" id="CHEBI:60392"/>
        <dbReference type="ChEBI" id="CHEBI:62959"/>
        <dbReference type="EC" id="2.7.8.33"/>
    </reaction>
</comment>
<comment type="cofactor">
    <cofactor evidence="12">
        <name>Mn(2+)</name>
        <dbReference type="ChEBI" id="CHEBI:29035"/>
    </cofactor>
</comment>
<sequence length="371" mass="40236">MSVSDISRDKTKMETSGLVAFVGTALAIACLRPLSAKLQLVDLPNQRKQHVGAIPLIGGIAVCLGVYLSVFFTLPLQSGAIIMLACAGGMMVIGAIDDAKDISPWIRLTLQALLILTLCLSTNISLHQFGDVLGIGNIAIPFIDLLVGIIAVCAAINAYNMMDGIDGLAGSMAGISLVGLAILFTNTMPYMAHICLIITIALVPYLVVNLNIPPFKRKIFLGDAGSMFLGFIIGYLVLFGSQHYELEPAFRPVTALWLIGLPLMDMVGIMIRRIRKGQSPLRPDRNHLHHILLHAGFTPRESLLLIVVANLGVVFFGILAEQVKLPEWLMMGLYLLLFAAYSLCLTYAWKLGRWVKGIKVPASDSARIKKS</sequence>
<reference evidence="14" key="1">
    <citation type="submission" date="2023-05" db="EMBL/GenBank/DDBJ databases">
        <title>Aeromonas salmonicida 57, complete genome.</title>
        <authorList>
            <person name="Shao L."/>
        </authorList>
    </citation>
    <scope>NUCLEOTIDE SEQUENCE</scope>
    <source>
        <strain evidence="14">57</strain>
    </source>
</reference>
<proteinExistence type="inferred from homology"/>
<evidence type="ECO:0000313" key="14">
    <source>
        <dbReference type="EMBL" id="WHF36675.1"/>
    </source>
</evidence>
<dbReference type="GO" id="GO:0030145">
    <property type="term" value="F:manganese ion binding"/>
    <property type="evidence" value="ECO:0007669"/>
    <property type="project" value="InterPro"/>
</dbReference>
<name>A0AAX3VS07_AERSA</name>
<evidence type="ECO:0000256" key="7">
    <source>
        <dbReference type="ARBA" id="ARBA00022842"/>
    </source>
</evidence>
<feature type="transmembrane region" description="Helical" evidence="12">
    <location>
        <begin position="220"/>
        <end position="241"/>
    </location>
</feature>
<keyword evidence="2 12" id="KW-1003">Cell membrane</keyword>
<feature type="transmembrane region" description="Helical" evidence="12">
    <location>
        <begin position="253"/>
        <end position="271"/>
    </location>
</feature>
<dbReference type="GO" id="GO:0071555">
    <property type="term" value="P:cell wall organization"/>
    <property type="evidence" value="ECO:0007669"/>
    <property type="project" value="TreeGrafter"/>
</dbReference>
<feature type="transmembrane region" description="Helical" evidence="12">
    <location>
        <begin position="78"/>
        <end position="96"/>
    </location>
</feature>
<keyword evidence="13" id="KW-0479">Metal-binding</keyword>
<feature type="transmembrane region" description="Helical" evidence="12">
    <location>
        <begin position="303"/>
        <end position="322"/>
    </location>
</feature>
<dbReference type="GO" id="GO:0009276">
    <property type="term" value="C:Gram-negative-bacterium-type cell wall"/>
    <property type="evidence" value="ECO:0007669"/>
    <property type="project" value="InterPro"/>
</dbReference>
<dbReference type="GO" id="GO:0016757">
    <property type="term" value="F:glycosyltransferase activity"/>
    <property type="evidence" value="ECO:0007669"/>
    <property type="project" value="UniProtKB-KW"/>
</dbReference>
<keyword evidence="9 12" id="KW-1133">Transmembrane helix</keyword>
<dbReference type="EC" id="2.7.8.33" evidence="12"/>
<keyword evidence="4 12" id="KW-0328">Glycosyltransferase</keyword>
<gene>
    <name evidence="12 14" type="primary">wecA</name>
    <name evidence="14" type="ORF">QLQ87_21675</name>
</gene>
<comment type="similarity">
    <text evidence="12">Belongs to the glycosyltransferase 4 family. WecA subfamily.</text>
</comment>
<evidence type="ECO:0000256" key="4">
    <source>
        <dbReference type="ARBA" id="ARBA00022676"/>
    </source>
</evidence>
<feature type="transmembrane region" description="Helical" evidence="12">
    <location>
        <begin position="190"/>
        <end position="208"/>
    </location>
</feature>
<dbReference type="AlphaFoldDB" id="A0AAX3VS07"/>
<dbReference type="GO" id="GO:0005886">
    <property type="term" value="C:plasma membrane"/>
    <property type="evidence" value="ECO:0007669"/>
    <property type="project" value="UniProtKB-SubCell"/>
</dbReference>
<comment type="pathway">
    <text evidence="12">Bacterial outer membrane biogenesis; LPS O-antigen biosynthesis.</text>
</comment>
<protein>
    <recommendedName>
        <fullName evidence="12">Undecaprenyl-phosphate alpha-N-acetylglucosaminyl 1-phosphate transferase</fullName>
        <ecNumber evidence="12">2.7.8.33</ecNumber>
    </recommendedName>
    <alternativeName>
        <fullName evidence="12">UDP-GlcNAc:undecaprenyl-phosphate GlcNAc-1-phosphate transferase</fullName>
    </alternativeName>
    <alternativeName>
        <fullName evidence="12">Undecaprenyl-phosphate GlcNAc-1-phosphate transferase</fullName>
    </alternativeName>
</protein>
<keyword evidence="11 12" id="KW-0464">Manganese</keyword>
<organism evidence="14 15">
    <name type="scientific">Aeromonas salmonicida</name>
    <dbReference type="NCBI Taxonomy" id="645"/>
    <lineage>
        <taxon>Bacteria</taxon>
        <taxon>Pseudomonadati</taxon>
        <taxon>Pseudomonadota</taxon>
        <taxon>Gammaproteobacteria</taxon>
        <taxon>Aeromonadales</taxon>
        <taxon>Aeromonadaceae</taxon>
        <taxon>Aeromonas</taxon>
    </lineage>
</organism>
<dbReference type="Pfam" id="PF00953">
    <property type="entry name" value="Glycos_transf_4"/>
    <property type="match status" value="1"/>
</dbReference>
<evidence type="ECO:0000256" key="13">
    <source>
        <dbReference type="PIRSR" id="PIRSR600715-1"/>
    </source>
</evidence>
<dbReference type="GO" id="GO:0009243">
    <property type="term" value="P:O antigen biosynthetic process"/>
    <property type="evidence" value="ECO:0007669"/>
    <property type="project" value="UniProtKB-UniRule"/>
</dbReference>
<evidence type="ECO:0000256" key="11">
    <source>
        <dbReference type="ARBA" id="ARBA00023211"/>
    </source>
</evidence>
<comment type="cofactor">
    <cofactor evidence="12 13">
        <name>Mg(2+)</name>
        <dbReference type="ChEBI" id="CHEBI:18420"/>
    </cofactor>
</comment>
<keyword evidence="7 12" id="KW-0460">Magnesium</keyword>
<comment type="subcellular location">
    <subcellularLocation>
        <location evidence="12">Cell inner membrane</location>
        <topology evidence="12">Multi-pass membrane protein</topology>
    </subcellularLocation>
    <subcellularLocation>
        <location evidence="1">Cell membrane</location>
        <topology evidence="1">Multi-pass membrane protein</topology>
    </subcellularLocation>
</comment>
<dbReference type="PANTHER" id="PTHR22926:SF3">
    <property type="entry name" value="UNDECAPRENYL-PHOSPHATE ALPHA-N-ACETYLGLUCOSAMINYL 1-PHOSPHATE TRANSFERASE"/>
    <property type="match status" value="1"/>
</dbReference>
<evidence type="ECO:0000256" key="6">
    <source>
        <dbReference type="ARBA" id="ARBA00022692"/>
    </source>
</evidence>
<feature type="transmembrane region" description="Helical" evidence="12">
    <location>
        <begin position="15"/>
        <end position="31"/>
    </location>
</feature>
<evidence type="ECO:0000256" key="10">
    <source>
        <dbReference type="ARBA" id="ARBA00023136"/>
    </source>
</evidence>
<dbReference type="InterPro" id="IPR000715">
    <property type="entry name" value="Glycosyl_transferase_4"/>
</dbReference>
<keyword evidence="6 12" id="KW-0812">Transmembrane</keyword>
<feature type="transmembrane region" description="Helical" evidence="12">
    <location>
        <begin position="328"/>
        <end position="349"/>
    </location>
</feature>
<dbReference type="RefSeq" id="WP_282683878.1">
    <property type="nucleotide sequence ID" value="NZ_CP124841.1"/>
</dbReference>
<evidence type="ECO:0000313" key="15">
    <source>
        <dbReference type="Proteomes" id="UP001239426"/>
    </source>
</evidence>
<evidence type="ECO:0000256" key="8">
    <source>
        <dbReference type="ARBA" id="ARBA00022985"/>
    </source>
</evidence>
<keyword evidence="10 12" id="KW-0472">Membrane</keyword>
<feature type="transmembrane region" description="Helical" evidence="12">
    <location>
        <begin position="51"/>
        <end position="72"/>
    </location>
</feature>
<evidence type="ECO:0000256" key="1">
    <source>
        <dbReference type="ARBA" id="ARBA00004651"/>
    </source>
</evidence>
<evidence type="ECO:0000256" key="5">
    <source>
        <dbReference type="ARBA" id="ARBA00022679"/>
    </source>
</evidence>
<feature type="binding site" evidence="13">
    <location>
        <position position="223"/>
    </location>
    <ligand>
        <name>Mg(2+)</name>
        <dbReference type="ChEBI" id="CHEBI:18420"/>
    </ligand>
</feature>
<dbReference type="InterPro" id="IPR012750">
    <property type="entry name" value="ECA_WecA-rel"/>
</dbReference>
<dbReference type="Proteomes" id="UP001239426">
    <property type="component" value="Chromosome"/>
</dbReference>
<dbReference type="EMBL" id="CP124841">
    <property type="protein sequence ID" value="WHF36675.1"/>
    <property type="molecule type" value="Genomic_DNA"/>
</dbReference>
<feature type="binding site" evidence="13">
    <location>
        <position position="160"/>
    </location>
    <ligand>
        <name>Mg(2+)</name>
        <dbReference type="ChEBI" id="CHEBI:18420"/>
    </ligand>
</feature>
<feature type="transmembrane region" description="Helical" evidence="12">
    <location>
        <begin position="165"/>
        <end position="184"/>
    </location>
</feature>
<evidence type="ECO:0000256" key="3">
    <source>
        <dbReference type="ARBA" id="ARBA00022519"/>
    </source>
</evidence>